<keyword evidence="1" id="KW-1133">Transmembrane helix</keyword>
<evidence type="ECO:0000259" key="2">
    <source>
        <dbReference type="Pfam" id="PF24800"/>
    </source>
</evidence>
<sequence>MGLDAHGIVSVVQIIVFAPIFGFSLFLTIRHGVRRHAGWLFLVFFSNIRVIGGIMLIVAESLKKPSIGIFITSYVLASAGLSPLLLATLSFLSMVGQHAQTRLPITAWHYRMLHVLLAVAVALAVVGGTNGSSSSISTQNNGNTLRRVASLIFVGVFVTVALITLMLWSNKNAILLHRRTLLVGLSSSLPFLAIRVLYSVLSAFSPSSFGPRSLEHTSLSKFNTVNGSWQIYITMSLLMEFIAVAIYCTTGTLLPLQAEERDYEGANSKNVDVQEMYRQTGGRVNGGR</sequence>
<accession>A0A4Y7QND6</accession>
<dbReference type="Pfam" id="PF24800">
    <property type="entry name" value="DUF7702"/>
    <property type="match status" value="1"/>
</dbReference>
<dbReference type="InterPro" id="IPR056119">
    <property type="entry name" value="DUF7702"/>
</dbReference>
<organism evidence="3 4">
    <name type="scientific">Rickenella mellea</name>
    <dbReference type="NCBI Taxonomy" id="50990"/>
    <lineage>
        <taxon>Eukaryota</taxon>
        <taxon>Fungi</taxon>
        <taxon>Dikarya</taxon>
        <taxon>Basidiomycota</taxon>
        <taxon>Agaricomycotina</taxon>
        <taxon>Agaricomycetes</taxon>
        <taxon>Hymenochaetales</taxon>
        <taxon>Rickenellaceae</taxon>
        <taxon>Rickenella</taxon>
    </lineage>
</organism>
<feature type="transmembrane region" description="Helical" evidence="1">
    <location>
        <begin position="180"/>
        <end position="201"/>
    </location>
</feature>
<dbReference type="EMBL" id="ML170157">
    <property type="protein sequence ID" value="TDL28896.1"/>
    <property type="molecule type" value="Genomic_DNA"/>
</dbReference>
<evidence type="ECO:0000313" key="4">
    <source>
        <dbReference type="Proteomes" id="UP000294933"/>
    </source>
</evidence>
<dbReference type="AlphaFoldDB" id="A0A4Y7QND6"/>
<feature type="transmembrane region" description="Helical" evidence="1">
    <location>
        <begin position="148"/>
        <end position="168"/>
    </location>
</feature>
<dbReference type="OrthoDB" id="2560628at2759"/>
<feature type="transmembrane region" description="Helical" evidence="1">
    <location>
        <begin position="71"/>
        <end position="96"/>
    </location>
</feature>
<evidence type="ECO:0000256" key="1">
    <source>
        <dbReference type="SAM" id="Phobius"/>
    </source>
</evidence>
<feature type="transmembrane region" description="Helical" evidence="1">
    <location>
        <begin position="6"/>
        <end position="27"/>
    </location>
</feature>
<feature type="transmembrane region" description="Helical" evidence="1">
    <location>
        <begin position="108"/>
        <end position="128"/>
    </location>
</feature>
<dbReference type="PANTHER" id="PTHR42109:SF2">
    <property type="entry name" value="INTEGRAL MEMBRANE PROTEIN"/>
    <property type="match status" value="1"/>
</dbReference>
<keyword evidence="4" id="KW-1185">Reference proteome</keyword>
<feature type="transmembrane region" description="Helical" evidence="1">
    <location>
        <begin position="39"/>
        <end position="59"/>
    </location>
</feature>
<gene>
    <name evidence="3" type="ORF">BD410DRAFT_760623</name>
</gene>
<dbReference type="Proteomes" id="UP000294933">
    <property type="component" value="Unassembled WGS sequence"/>
</dbReference>
<keyword evidence="1" id="KW-0812">Transmembrane</keyword>
<feature type="domain" description="DUF7702" evidence="2">
    <location>
        <begin position="3"/>
        <end position="254"/>
    </location>
</feature>
<protein>
    <recommendedName>
        <fullName evidence="2">DUF7702 domain-containing protein</fullName>
    </recommendedName>
</protein>
<name>A0A4Y7QND6_9AGAM</name>
<proteinExistence type="predicted"/>
<keyword evidence="1" id="KW-0472">Membrane</keyword>
<feature type="transmembrane region" description="Helical" evidence="1">
    <location>
        <begin position="229"/>
        <end position="254"/>
    </location>
</feature>
<dbReference type="VEuPathDB" id="FungiDB:BD410DRAFT_760623"/>
<dbReference type="PANTHER" id="PTHR42109">
    <property type="entry name" value="UNPLACED GENOMIC SCAFFOLD UM_SCAF_CONTIG_1.265, WHOLE GENOME SHOTGUN SEQUENCE"/>
    <property type="match status" value="1"/>
</dbReference>
<reference evidence="3 4" key="1">
    <citation type="submission" date="2018-06" db="EMBL/GenBank/DDBJ databases">
        <title>A transcriptomic atlas of mushroom development highlights an independent origin of complex multicellularity.</title>
        <authorList>
            <consortium name="DOE Joint Genome Institute"/>
            <person name="Krizsan K."/>
            <person name="Almasi E."/>
            <person name="Merenyi Z."/>
            <person name="Sahu N."/>
            <person name="Viragh M."/>
            <person name="Koszo T."/>
            <person name="Mondo S."/>
            <person name="Kiss B."/>
            <person name="Balint B."/>
            <person name="Kues U."/>
            <person name="Barry K."/>
            <person name="Hegedus J.C."/>
            <person name="Henrissat B."/>
            <person name="Johnson J."/>
            <person name="Lipzen A."/>
            <person name="Ohm R."/>
            <person name="Nagy I."/>
            <person name="Pangilinan J."/>
            <person name="Yan J."/>
            <person name="Xiong Y."/>
            <person name="Grigoriev I.V."/>
            <person name="Hibbett D.S."/>
            <person name="Nagy L.G."/>
        </authorList>
    </citation>
    <scope>NUCLEOTIDE SEQUENCE [LARGE SCALE GENOMIC DNA]</scope>
    <source>
        <strain evidence="3 4">SZMC22713</strain>
    </source>
</reference>
<evidence type="ECO:0000313" key="3">
    <source>
        <dbReference type="EMBL" id="TDL28896.1"/>
    </source>
</evidence>